<feature type="chain" id="PRO_5038637398" description="Lipase" evidence="9">
    <location>
        <begin position="27"/>
        <end position="414"/>
    </location>
</feature>
<feature type="signal peptide" evidence="9">
    <location>
        <begin position="1"/>
        <end position="26"/>
    </location>
</feature>
<keyword evidence="3 7" id="KW-0378">Hydrolase</keyword>
<evidence type="ECO:0000256" key="2">
    <source>
        <dbReference type="ARBA" id="ARBA00022729"/>
    </source>
</evidence>
<dbReference type="Gene3D" id="3.40.50.1820">
    <property type="entry name" value="alpha/beta hydrolase"/>
    <property type="match status" value="1"/>
</dbReference>
<dbReference type="AlphaFoldDB" id="A0A9D4PCS2"/>
<evidence type="ECO:0000259" key="10">
    <source>
        <dbReference type="Pfam" id="PF04083"/>
    </source>
</evidence>
<sequence length="414" mass="46160">MGHMNAVIVFLVGSTLPFWRTRGARALMLPKDADADRSIEELIEIRGYPVESREVVTDDGYVLGLYRIPRGRLETEETTTGSPYRDCDGASRPPLLLVHGLLGSAVTWVTNYADQSLGYVLADAGYDVWLGNLRGSTLARKHVKLSPDSNISFWDFTFDQMIEYDVPAMIDYVLRETGNSRLGYIGHSQGTLIMFGLLSSVPAYNDKVGLFVALAPVATPVHAIFIARQQLLALSERPSIRSAVLKMGEILGQKPLWKKIADKPCRMQESLSLCESVWSTIFGPSVMFNVLVKTGRFCKYDYGAAKNKEIYRQTAPPCYPLEEIRAPVAIFWGHGDTLSRPQDVDRIRSRVSSIVVDERVGSGPFNHVDFIYGVDVKRVLYDRMIQVIGQFYSTCLTRSTSESTTATPHENAKS</sequence>
<reference evidence="11" key="2">
    <citation type="submission" date="2021-09" db="EMBL/GenBank/DDBJ databases">
        <authorList>
            <person name="Jia N."/>
            <person name="Wang J."/>
            <person name="Shi W."/>
            <person name="Du L."/>
            <person name="Sun Y."/>
            <person name="Zhan W."/>
            <person name="Jiang J."/>
            <person name="Wang Q."/>
            <person name="Zhang B."/>
            <person name="Ji P."/>
            <person name="Sakyi L.B."/>
            <person name="Cui X."/>
            <person name="Yuan T."/>
            <person name="Jiang B."/>
            <person name="Yang W."/>
            <person name="Lam T.T.-Y."/>
            <person name="Chang Q."/>
            <person name="Ding S."/>
            <person name="Wang X."/>
            <person name="Zhu J."/>
            <person name="Ruan X."/>
            <person name="Zhao L."/>
            <person name="Wei J."/>
            <person name="Que T."/>
            <person name="Du C."/>
            <person name="Cheng J."/>
            <person name="Dai P."/>
            <person name="Han X."/>
            <person name="Huang E."/>
            <person name="Gao Y."/>
            <person name="Liu J."/>
            <person name="Shao H."/>
            <person name="Ye R."/>
            <person name="Li L."/>
            <person name="Wei W."/>
            <person name="Wang X."/>
            <person name="Wang C."/>
            <person name="Huo Q."/>
            <person name="Li W."/>
            <person name="Guo W."/>
            <person name="Chen H."/>
            <person name="Chen S."/>
            <person name="Zhou L."/>
            <person name="Zhou L."/>
            <person name="Ni X."/>
            <person name="Tian J."/>
            <person name="Zhou Y."/>
            <person name="Sheng Y."/>
            <person name="Liu T."/>
            <person name="Pan Y."/>
            <person name="Xia L."/>
            <person name="Li J."/>
            <person name="Zhao F."/>
            <person name="Cao W."/>
        </authorList>
    </citation>
    <scope>NUCLEOTIDE SEQUENCE</scope>
    <source>
        <strain evidence="11">Rsan-2018</strain>
        <tissue evidence="11">Larvae</tissue>
    </source>
</reference>
<comment type="similarity">
    <text evidence="1 7">Belongs to the AB hydrolase superfamily. Lipase family.</text>
</comment>
<feature type="active site" description="Nucleophile" evidence="8">
    <location>
        <position position="188"/>
    </location>
</feature>
<evidence type="ECO:0000313" key="12">
    <source>
        <dbReference type="Proteomes" id="UP000821837"/>
    </source>
</evidence>
<dbReference type="InterPro" id="IPR029058">
    <property type="entry name" value="AB_hydrolase_fold"/>
</dbReference>
<dbReference type="GO" id="GO:0016788">
    <property type="term" value="F:hydrolase activity, acting on ester bonds"/>
    <property type="evidence" value="ECO:0007669"/>
    <property type="project" value="InterPro"/>
</dbReference>
<keyword evidence="12" id="KW-1185">Reference proteome</keyword>
<keyword evidence="5" id="KW-0443">Lipid metabolism</keyword>
<proteinExistence type="inferred from homology"/>
<feature type="domain" description="Partial AB-hydrolase lipase" evidence="10">
    <location>
        <begin position="39"/>
        <end position="111"/>
    </location>
</feature>
<feature type="active site" description="Charge relay system" evidence="8">
    <location>
        <position position="367"/>
    </location>
</feature>
<dbReference type="InterPro" id="IPR006693">
    <property type="entry name" value="AB_hydrolase_lipase"/>
</dbReference>
<evidence type="ECO:0000256" key="7">
    <source>
        <dbReference type="PIRNR" id="PIRNR000862"/>
    </source>
</evidence>
<accession>A0A9D4PCS2</accession>
<dbReference type="InterPro" id="IPR025483">
    <property type="entry name" value="Lipase_euk"/>
</dbReference>
<dbReference type="GO" id="GO:0016042">
    <property type="term" value="P:lipid catabolic process"/>
    <property type="evidence" value="ECO:0007669"/>
    <property type="project" value="UniProtKB-KW"/>
</dbReference>
<dbReference type="SUPFAM" id="SSF53474">
    <property type="entry name" value="alpha/beta-Hydrolases"/>
    <property type="match status" value="1"/>
</dbReference>
<dbReference type="Proteomes" id="UP000821837">
    <property type="component" value="Unassembled WGS sequence"/>
</dbReference>
<evidence type="ECO:0000256" key="9">
    <source>
        <dbReference type="SAM" id="SignalP"/>
    </source>
</evidence>
<dbReference type="Pfam" id="PF04083">
    <property type="entry name" value="Abhydro_lipase"/>
    <property type="match status" value="1"/>
</dbReference>
<feature type="active site" description="Charge relay system" evidence="8">
    <location>
        <position position="336"/>
    </location>
</feature>
<dbReference type="PANTHER" id="PTHR11005">
    <property type="entry name" value="LYSOSOMAL ACID LIPASE-RELATED"/>
    <property type="match status" value="1"/>
</dbReference>
<evidence type="ECO:0000256" key="4">
    <source>
        <dbReference type="ARBA" id="ARBA00022963"/>
    </source>
</evidence>
<keyword evidence="6" id="KW-0325">Glycoprotein</keyword>
<keyword evidence="4 7" id="KW-0442">Lipid degradation</keyword>
<evidence type="ECO:0000256" key="5">
    <source>
        <dbReference type="ARBA" id="ARBA00023098"/>
    </source>
</evidence>
<evidence type="ECO:0000256" key="1">
    <source>
        <dbReference type="ARBA" id="ARBA00010701"/>
    </source>
</evidence>
<protein>
    <recommendedName>
        <fullName evidence="7">Lipase</fullName>
    </recommendedName>
</protein>
<evidence type="ECO:0000256" key="8">
    <source>
        <dbReference type="PIRSR" id="PIRSR000862-1"/>
    </source>
</evidence>
<keyword evidence="2 9" id="KW-0732">Signal</keyword>
<comment type="caution">
    <text evidence="11">The sequence shown here is derived from an EMBL/GenBank/DDBJ whole genome shotgun (WGS) entry which is preliminary data.</text>
</comment>
<dbReference type="FunFam" id="3.40.50.1820:FF:000057">
    <property type="entry name" value="Lipase"/>
    <property type="match status" value="1"/>
</dbReference>
<organism evidence="11 12">
    <name type="scientific">Rhipicephalus sanguineus</name>
    <name type="common">Brown dog tick</name>
    <name type="synonym">Ixodes sanguineus</name>
    <dbReference type="NCBI Taxonomy" id="34632"/>
    <lineage>
        <taxon>Eukaryota</taxon>
        <taxon>Metazoa</taxon>
        <taxon>Ecdysozoa</taxon>
        <taxon>Arthropoda</taxon>
        <taxon>Chelicerata</taxon>
        <taxon>Arachnida</taxon>
        <taxon>Acari</taxon>
        <taxon>Parasitiformes</taxon>
        <taxon>Ixodida</taxon>
        <taxon>Ixodoidea</taxon>
        <taxon>Ixodidae</taxon>
        <taxon>Rhipicephalinae</taxon>
        <taxon>Rhipicephalus</taxon>
        <taxon>Rhipicephalus</taxon>
    </lineage>
</organism>
<dbReference type="PIRSF" id="PIRSF000862">
    <property type="entry name" value="Steryl_ester_lip"/>
    <property type="match status" value="1"/>
</dbReference>
<evidence type="ECO:0000256" key="3">
    <source>
        <dbReference type="ARBA" id="ARBA00022801"/>
    </source>
</evidence>
<evidence type="ECO:0000313" key="11">
    <source>
        <dbReference type="EMBL" id="KAH7936038.1"/>
    </source>
</evidence>
<dbReference type="EMBL" id="JABSTV010001255">
    <property type="protein sequence ID" value="KAH7936038.1"/>
    <property type="molecule type" value="Genomic_DNA"/>
</dbReference>
<reference evidence="11" key="1">
    <citation type="journal article" date="2020" name="Cell">
        <title>Large-Scale Comparative Analyses of Tick Genomes Elucidate Their Genetic Diversity and Vector Capacities.</title>
        <authorList>
            <consortium name="Tick Genome and Microbiome Consortium (TIGMIC)"/>
            <person name="Jia N."/>
            <person name="Wang J."/>
            <person name="Shi W."/>
            <person name="Du L."/>
            <person name="Sun Y."/>
            <person name="Zhan W."/>
            <person name="Jiang J.F."/>
            <person name="Wang Q."/>
            <person name="Zhang B."/>
            <person name="Ji P."/>
            <person name="Bell-Sakyi L."/>
            <person name="Cui X.M."/>
            <person name="Yuan T.T."/>
            <person name="Jiang B.G."/>
            <person name="Yang W.F."/>
            <person name="Lam T.T."/>
            <person name="Chang Q.C."/>
            <person name="Ding S.J."/>
            <person name="Wang X.J."/>
            <person name="Zhu J.G."/>
            <person name="Ruan X.D."/>
            <person name="Zhao L."/>
            <person name="Wei J.T."/>
            <person name="Ye R.Z."/>
            <person name="Que T.C."/>
            <person name="Du C.H."/>
            <person name="Zhou Y.H."/>
            <person name="Cheng J.X."/>
            <person name="Dai P.F."/>
            <person name="Guo W.B."/>
            <person name="Han X.H."/>
            <person name="Huang E.J."/>
            <person name="Li L.F."/>
            <person name="Wei W."/>
            <person name="Gao Y.C."/>
            <person name="Liu J.Z."/>
            <person name="Shao H.Z."/>
            <person name="Wang X."/>
            <person name="Wang C.C."/>
            <person name="Yang T.C."/>
            <person name="Huo Q.B."/>
            <person name="Li W."/>
            <person name="Chen H.Y."/>
            <person name="Chen S.E."/>
            <person name="Zhou L.G."/>
            <person name="Ni X.B."/>
            <person name="Tian J.H."/>
            <person name="Sheng Y."/>
            <person name="Liu T."/>
            <person name="Pan Y.S."/>
            <person name="Xia L.Y."/>
            <person name="Li J."/>
            <person name="Zhao F."/>
            <person name="Cao W.C."/>
        </authorList>
    </citation>
    <scope>NUCLEOTIDE SEQUENCE</scope>
    <source>
        <strain evidence="11">Rsan-2018</strain>
    </source>
</reference>
<name>A0A9D4PCS2_RHISA</name>
<gene>
    <name evidence="11" type="ORF">HPB52_016930</name>
</gene>
<dbReference type="VEuPathDB" id="VectorBase:RSAN_044408"/>
<evidence type="ECO:0000256" key="6">
    <source>
        <dbReference type="ARBA" id="ARBA00023180"/>
    </source>
</evidence>